<feature type="domain" description="Alpha-ketoglutarate-dependent dioxygenase AlkB-like" evidence="1">
    <location>
        <begin position="15"/>
        <end position="119"/>
    </location>
</feature>
<protein>
    <recommendedName>
        <fullName evidence="1">Alpha-ketoglutarate-dependent dioxygenase AlkB-like domain-containing protein</fullName>
    </recommendedName>
</protein>
<dbReference type="Pfam" id="PF13532">
    <property type="entry name" value="2OG-FeII_Oxy_2"/>
    <property type="match status" value="1"/>
</dbReference>
<dbReference type="AlphaFoldDB" id="A0A6N6VJ29"/>
<dbReference type="EMBL" id="WESC01000021">
    <property type="protein sequence ID" value="KAB7738513.1"/>
    <property type="molecule type" value="Genomic_DNA"/>
</dbReference>
<sequence length="128" mass="14390">MELAKRTPVETGFEGLALYPGLLGPAEQRALIEALREGAKAAPPYRPRMPRTGQPWSITQTNFGPLGWFSDEKGYRYEPRHPETGEPWPAVPEILLDLWTELAAYPAPPEACLVNIYRKRCFVHTLTG</sequence>
<evidence type="ECO:0000259" key="1">
    <source>
        <dbReference type="Pfam" id="PF13532"/>
    </source>
</evidence>
<name>A0A6N6VJ29_9HYPH</name>
<dbReference type="SUPFAM" id="SSF51197">
    <property type="entry name" value="Clavaminate synthase-like"/>
    <property type="match status" value="1"/>
</dbReference>
<gene>
    <name evidence="2" type="ORF">F2P47_16790</name>
</gene>
<dbReference type="Gene3D" id="2.60.120.590">
    <property type="entry name" value="Alpha-ketoglutarate-dependent dioxygenase AlkB-like"/>
    <property type="match status" value="1"/>
</dbReference>
<comment type="caution">
    <text evidence="2">The sequence shown here is derived from an EMBL/GenBank/DDBJ whole genome shotgun (WGS) entry which is preliminary data.</text>
</comment>
<reference evidence="2 3" key="1">
    <citation type="submission" date="2019-09" db="EMBL/GenBank/DDBJ databases">
        <title>Parvibaculum sedimenti sp. nov., isolated from sediment.</title>
        <authorList>
            <person name="Wang Y."/>
        </authorList>
    </citation>
    <scope>NUCLEOTIDE SEQUENCE [LARGE SCALE GENOMIC DNA]</scope>
    <source>
        <strain evidence="2 3">HXT-9</strain>
    </source>
</reference>
<evidence type="ECO:0000313" key="2">
    <source>
        <dbReference type="EMBL" id="KAB7738513.1"/>
    </source>
</evidence>
<organism evidence="2 3">
    <name type="scientific">Parvibaculum sedimenti</name>
    <dbReference type="NCBI Taxonomy" id="2608632"/>
    <lineage>
        <taxon>Bacteria</taxon>
        <taxon>Pseudomonadati</taxon>
        <taxon>Pseudomonadota</taxon>
        <taxon>Alphaproteobacteria</taxon>
        <taxon>Hyphomicrobiales</taxon>
        <taxon>Parvibaculaceae</taxon>
        <taxon>Parvibaculum</taxon>
    </lineage>
</organism>
<accession>A0A6N6VJ29</accession>
<keyword evidence="3" id="KW-1185">Reference proteome</keyword>
<dbReference type="Proteomes" id="UP000468901">
    <property type="component" value="Unassembled WGS sequence"/>
</dbReference>
<dbReference type="InterPro" id="IPR027450">
    <property type="entry name" value="AlkB-like"/>
</dbReference>
<evidence type="ECO:0000313" key="3">
    <source>
        <dbReference type="Proteomes" id="UP000468901"/>
    </source>
</evidence>
<proteinExistence type="predicted"/>
<dbReference type="InterPro" id="IPR037151">
    <property type="entry name" value="AlkB-like_sf"/>
</dbReference>